<comment type="caution">
    <text evidence="2">The sequence shown here is derived from an EMBL/GenBank/DDBJ whole genome shotgun (WGS) entry which is preliminary data.</text>
</comment>
<protein>
    <submittedName>
        <fullName evidence="2">Uncharacterized protein</fullName>
    </submittedName>
</protein>
<keyword evidence="3" id="KW-1185">Reference proteome</keyword>
<accession>A0A2S7SSH0</accession>
<sequence length="235" mass="27150">MSRIFSFILSVLLLAAGHSIAATDTATKKKGMVLVMLHAEKNRLEAARKVNNTELFATIAADAEQVRIRTIMDFTENLESYPVYYIMDSNYEKIYHKQFDGIVLNADGSIATDVKIDTAKPNYILAYYGTGDFQTYFNSPLTESDKEKYQQEGGRTHGMGLTIYNSKFHQLTHFYKMAYANPTVLTLEEAKKLPHNRTKRYFFKSKQLEMEYYPFADELDKSFKKKTRRETTTPY</sequence>
<keyword evidence="1" id="KW-0732">Signal</keyword>
<dbReference type="EMBL" id="PPSL01000005">
    <property type="protein sequence ID" value="PQJ09658.1"/>
    <property type="molecule type" value="Genomic_DNA"/>
</dbReference>
<evidence type="ECO:0000313" key="3">
    <source>
        <dbReference type="Proteomes" id="UP000239872"/>
    </source>
</evidence>
<reference evidence="2 3" key="1">
    <citation type="submission" date="2018-01" db="EMBL/GenBank/DDBJ databases">
        <title>A novel member of the phylum Bacteroidetes isolated from glacier ice.</title>
        <authorList>
            <person name="Liu Q."/>
            <person name="Xin Y.-H."/>
        </authorList>
    </citation>
    <scope>NUCLEOTIDE SEQUENCE [LARGE SCALE GENOMIC DNA]</scope>
    <source>
        <strain evidence="2 3">RB1R16</strain>
    </source>
</reference>
<feature type="signal peptide" evidence="1">
    <location>
        <begin position="1"/>
        <end position="21"/>
    </location>
</feature>
<organism evidence="2 3">
    <name type="scientific">Flavipsychrobacter stenotrophus</name>
    <dbReference type="NCBI Taxonomy" id="2077091"/>
    <lineage>
        <taxon>Bacteria</taxon>
        <taxon>Pseudomonadati</taxon>
        <taxon>Bacteroidota</taxon>
        <taxon>Chitinophagia</taxon>
        <taxon>Chitinophagales</taxon>
        <taxon>Chitinophagaceae</taxon>
        <taxon>Flavipsychrobacter</taxon>
    </lineage>
</organism>
<name>A0A2S7SSH0_9BACT</name>
<dbReference type="RefSeq" id="WP_105040430.1">
    <property type="nucleotide sequence ID" value="NZ_PPSL01000005.1"/>
</dbReference>
<gene>
    <name evidence="2" type="ORF">CJD36_017130</name>
</gene>
<feature type="chain" id="PRO_5015696088" evidence="1">
    <location>
        <begin position="22"/>
        <end position="235"/>
    </location>
</feature>
<dbReference type="AlphaFoldDB" id="A0A2S7SSH0"/>
<dbReference type="Proteomes" id="UP000239872">
    <property type="component" value="Unassembled WGS sequence"/>
</dbReference>
<evidence type="ECO:0000256" key="1">
    <source>
        <dbReference type="SAM" id="SignalP"/>
    </source>
</evidence>
<evidence type="ECO:0000313" key="2">
    <source>
        <dbReference type="EMBL" id="PQJ09658.1"/>
    </source>
</evidence>
<proteinExistence type="predicted"/>